<dbReference type="CDD" id="cd13563">
    <property type="entry name" value="PBP2_SsuA_like_6"/>
    <property type="match status" value="1"/>
</dbReference>
<dbReference type="Proteomes" id="UP000199584">
    <property type="component" value="Unassembled WGS sequence"/>
</dbReference>
<dbReference type="PROSITE" id="PS51257">
    <property type="entry name" value="PROKAR_LIPOPROTEIN"/>
    <property type="match status" value="1"/>
</dbReference>
<dbReference type="SMART" id="SM00062">
    <property type="entry name" value="PBPb"/>
    <property type="match status" value="1"/>
</dbReference>
<protein>
    <submittedName>
        <fullName evidence="6">NitT/TauT family transport system substrate-binding protein</fullName>
    </submittedName>
</protein>
<dbReference type="GO" id="GO:0042626">
    <property type="term" value="F:ATPase-coupled transmembrane transporter activity"/>
    <property type="evidence" value="ECO:0007669"/>
    <property type="project" value="InterPro"/>
</dbReference>
<evidence type="ECO:0000313" key="6">
    <source>
        <dbReference type="EMBL" id="SFR04288.1"/>
    </source>
</evidence>
<reference evidence="7" key="1">
    <citation type="submission" date="2016-10" db="EMBL/GenBank/DDBJ databases">
        <authorList>
            <person name="Varghese N."/>
            <person name="Submissions S."/>
        </authorList>
    </citation>
    <scope>NUCLEOTIDE SEQUENCE [LARGE SCALE GENOMIC DNA]</scope>
    <source>
        <strain evidence="7">DSM 3669</strain>
    </source>
</reference>
<dbReference type="PANTHER" id="PTHR30024">
    <property type="entry name" value="ALIPHATIC SULFONATES-BINDING PROTEIN-RELATED"/>
    <property type="match status" value="1"/>
</dbReference>
<dbReference type="Pfam" id="PF13379">
    <property type="entry name" value="NMT1_2"/>
    <property type="match status" value="1"/>
</dbReference>
<dbReference type="OrthoDB" id="9815602at2"/>
<dbReference type="GO" id="GO:0042597">
    <property type="term" value="C:periplasmic space"/>
    <property type="evidence" value="ECO:0007669"/>
    <property type="project" value="UniProtKB-SubCell"/>
</dbReference>
<organism evidence="6 7">
    <name type="scientific">Desulfoscipio geothermicus DSM 3669</name>
    <dbReference type="NCBI Taxonomy" id="1121426"/>
    <lineage>
        <taxon>Bacteria</taxon>
        <taxon>Bacillati</taxon>
        <taxon>Bacillota</taxon>
        <taxon>Clostridia</taxon>
        <taxon>Eubacteriales</taxon>
        <taxon>Desulfallaceae</taxon>
        <taxon>Desulfoscipio</taxon>
    </lineage>
</organism>
<name>A0A1I6DFY5_9FIRM</name>
<dbReference type="NCBIfam" id="TIGR01728">
    <property type="entry name" value="SsuA_fam"/>
    <property type="match status" value="1"/>
</dbReference>
<sequence>MRMRVYKMVALVLVMSLVLALAGCGGEENQSAGDNQQAGEKPEKLDKVRITLTTWPGYGPLFLARDKGFFKEEGLEEVEISIIQGLAERKQALAGNKVDGMATTLDIETTLEDAGIPVTIIWALDDSYGGDGILAKKEIAGLKDLQGKTVALDVGTTSHIFLLTALDKVGLSDSDITMVPVSSAGDAGAAFVAGKVDAAVTWEPWLTRGVNEGNGHLLITSRETPGLIVDALAFRKDYADSHPREMQALVNGLAKAMNYFAENREDAVKIMAEGLDMKPDNFLAGIKLYNYEENVELFNGKIQETLNKAADFYLEKEVISKKPDTERMVDGSYLANVVK</sequence>
<evidence type="ECO:0000256" key="1">
    <source>
        <dbReference type="ARBA" id="ARBA00004418"/>
    </source>
</evidence>
<evidence type="ECO:0000256" key="4">
    <source>
        <dbReference type="SAM" id="SignalP"/>
    </source>
</evidence>
<keyword evidence="3 4" id="KW-0732">Signal</keyword>
<evidence type="ECO:0000256" key="2">
    <source>
        <dbReference type="ARBA" id="ARBA00010742"/>
    </source>
</evidence>
<dbReference type="EMBL" id="FOYM01000010">
    <property type="protein sequence ID" value="SFR04288.1"/>
    <property type="molecule type" value="Genomic_DNA"/>
</dbReference>
<dbReference type="InterPro" id="IPR010067">
    <property type="entry name" value="ABC_SsuA_sub-bd"/>
</dbReference>
<accession>A0A1I6DFY5</accession>
<dbReference type="STRING" id="39060.SAMN05660706_11034"/>
<gene>
    <name evidence="6" type="ORF">SAMN05660706_11034</name>
</gene>
<dbReference type="GO" id="GO:0016020">
    <property type="term" value="C:membrane"/>
    <property type="evidence" value="ECO:0007669"/>
    <property type="project" value="InterPro"/>
</dbReference>
<comment type="similarity">
    <text evidence="2">Belongs to the bacterial solute-binding protein SsuA/TauA family.</text>
</comment>
<feature type="signal peptide" evidence="4">
    <location>
        <begin position="1"/>
        <end position="22"/>
    </location>
</feature>
<evidence type="ECO:0000256" key="3">
    <source>
        <dbReference type="ARBA" id="ARBA00022729"/>
    </source>
</evidence>
<proteinExistence type="inferred from homology"/>
<dbReference type="PANTHER" id="PTHR30024:SF47">
    <property type="entry name" value="TAURINE-BINDING PERIPLASMIC PROTEIN"/>
    <property type="match status" value="1"/>
</dbReference>
<dbReference type="SUPFAM" id="SSF53850">
    <property type="entry name" value="Periplasmic binding protein-like II"/>
    <property type="match status" value="1"/>
</dbReference>
<evidence type="ECO:0000259" key="5">
    <source>
        <dbReference type="SMART" id="SM00062"/>
    </source>
</evidence>
<dbReference type="AlphaFoldDB" id="A0A1I6DFY5"/>
<dbReference type="InterPro" id="IPR001638">
    <property type="entry name" value="Solute-binding_3/MltF_N"/>
</dbReference>
<comment type="subcellular location">
    <subcellularLocation>
        <location evidence="1">Periplasm</location>
    </subcellularLocation>
</comment>
<evidence type="ECO:0000313" key="7">
    <source>
        <dbReference type="Proteomes" id="UP000199584"/>
    </source>
</evidence>
<dbReference type="Gene3D" id="3.40.190.10">
    <property type="entry name" value="Periplasmic binding protein-like II"/>
    <property type="match status" value="2"/>
</dbReference>
<feature type="domain" description="Solute-binding protein family 3/N-terminal" evidence="5">
    <location>
        <begin position="49"/>
        <end position="263"/>
    </location>
</feature>
<keyword evidence="7" id="KW-1185">Reference proteome</keyword>
<feature type="chain" id="PRO_5011734020" evidence="4">
    <location>
        <begin position="23"/>
        <end position="339"/>
    </location>
</feature>